<dbReference type="PROSITE" id="PS50888">
    <property type="entry name" value="BHLH"/>
    <property type="match status" value="1"/>
</dbReference>
<feature type="compositionally biased region" description="Polar residues" evidence="1">
    <location>
        <begin position="182"/>
        <end position="200"/>
    </location>
</feature>
<sequence length="200" mass="22207">MERRRRERTNNIIDELKALIPWLRDEARLQKLEVLEQCVCYIKELQVSGAAPSSPKRRRLVQTVHDEEDEEEHMSSDYKDNASRSISSVCADERPLAQYRSRSPVHVNHVPGSAKSATAFSDVNAECWNAVAAAGHSQMASSDLPDLVDDSGVSSKASSTVSTITPFRLYTNDDTIKGQMLEGNQPSSPQVKNSIDFLTS</sequence>
<dbReference type="InterPro" id="IPR011598">
    <property type="entry name" value="bHLH_dom"/>
</dbReference>
<dbReference type="Gene3D" id="4.10.280.10">
    <property type="entry name" value="Helix-loop-helix DNA-binding domain"/>
    <property type="match status" value="1"/>
</dbReference>
<dbReference type="SUPFAM" id="SSF47459">
    <property type="entry name" value="HLH, helix-loop-helix DNA-binding domain"/>
    <property type="match status" value="1"/>
</dbReference>
<name>A0A9W7XYX9_9FUNG</name>
<dbReference type="GO" id="GO:0046983">
    <property type="term" value="F:protein dimerization activity"/>
    <property type="evidence" value="ECO:0007669"/>
    <property type="project" value="InterPro"/>
</dbReference>
<dbReference type="SMART" id="SM00353">
    <property type="entry name" value="HLH"/>
    <property type="match status" value="1"/>
</dbReference>
<comment type="caution">
    <text evidence="3">The sequence shown here is derived from an EMBL/GenBank/DDBJ whole genome shotgun (WGS) entry which is preliminary data.</text>
</comment>
<dbReference type="OrthoDB" id="690068at2759"/>
<organism evidence="3 4">
    <name type="scientific">Coemansia erecta</name>
    <dbReference type="NCBI Taxonomy" id="147472"/>
    <lineage>
        <taxon>Eukaryota</taxon>
        <taxon>Fungi</taxon>
        <taxon>Fungi incertae sedis</taxon>
        <taxon>Zoopagomycota</taxon>
        <taxon>Kickxellomycotina</taxon>
        <taxon>Kickxellomycetes</taxon>
        <taxon>Kickxellales</taxon>
        <taxon>Kickxellaceae</taxon>
        <taxon>Coemansia</taxon>
    </lineage>
</organism>
<dbReference type="Proteomes" id="UP001149813">
    <property type="component" value="Unassembled WGS sequence"/>
</dbReference>
<proteinExistence type="predicted"/>
<dbReference type="Pfam" id="PF00010">
    <property type="entry name" value="HLH"/>
    <property type="match status" value="1"/>
</dbReference>
<feature type="compositionally biased region" description="Basic and acidic residues" evidence="1">
    <location>
        <begin position="73"/>
        <end position="82"/>
    </location>
</feature>
<keyword evidence="4" id="KW-1185">Reference proteome</keyword>
<reference evidence="3" key="1">
    <citation type="submission" date="2022-07" db="EMBL/GenBank/DDBJ databases">
        <title>Phylogenomic reconstructions and comparative analyses of Kickxellomycotina fungi.</title>
        <authorList>
            <person name="Reynolds N.K."/>
            <person name="Stajich J.E."/>
            <person name="Barry K."/>
            <person name="Grigoriev I.V."/>
            <person name="Crous P."/>
            <person name="Smith M.E."/>
        </authorList>
    </citation>
    <scope>NUCLEOTIDE SEQUENCE</scope>
    <source>
        <strain evidence="3">NBRC 32514</strain>
    </source>
</reference>
<protein>
    <recommendedName>
        <fullName evidence="2">BHLH domain-containing protein</fullName>
    </recommendedName>
</protein>
<feature type="domain" description="BHLH" evidence="2">
    <location>
        <begin position="1"/>
        <end position="45"/>
    </location>
</feature>
<accession>A0A9W7XYX9</accession>
<dbReference type="EMBL" id="JANBOJ010000162">
    <property type="protein sequence ID" value="KAJ1721580.1"/>
    <property type="molecule type" value="Genomic_DNA"/>
</dbReference>
<feature type="region of interest" description="Disordered" evidence="1">
    <location>
        <begin position="180"/>
        <end position="200"/>
    </location>
</feature>
<dbReference type="AlphaFoldDB" id="A0A9W7XYX9"/>
<dbReference type="InterPro" id="IPR036638">
    <property type="entry name" value="HLH_DNA-bd_sf"/>
</dbReference>
<evidence type="ECO:0000259" key="2">
    <source>
        <dbReference type="PROSITE" id="PS50888"/>
    </source>
</evidence>
<evidence type="ECO:0000313" key="4">
    <source>
        <dbReference type="Proteomes" id="UP001149813"/>
    </source>
</evidence>
<feature type="region of interest" description="Disordered" evidence="1">
    <location>
        <begin position="52"/>
        <end position="84"/>
    </location>
</feature>
<gene>
    <name evidence="3" type="ORF">LPJ53_003924</name>
</gene>
<evidence type="ECO:0000313" key="3">
    <source>
        <dbReference type="EMBL" id="KAJ1721580.1"/>
    </source>
</evidence>
<dbReference type="CDD" id="cd00083">
    <property type="entry name" value="bHLH_SF"/>
    <property type="match status" value="1"/>
</dbReference>
<evidence type="ECO:0000256" key="1">
    <source>
        <dbReference type="SAM" id="MobiDB-lite"/>
    </source>
</evidence>